<gene>
    <name evidence="3" type="ORF">PVAND_010633</name>
</gene>
<dbReference type="InterPro" id="IPR050333">
    <property type="entry name" value="SLRP"/>
</dbReference>
<sequence>MTDNQITAITKGAFVALKSIHVLNFASNKIRHVDQSAFLSNEKLRAIRLDSNALEDISSAFTSLSSLVLLNVSNNNINGNYFDVTSQLRINYLDVSNNKIRKVKNDLIPKNITTINLSNNLIDEIPSGTFFK</sequence>
<accession>A0A9J6CH26</accession>
<dbReference type="Pfam" id="PF13855">
    <property type="entry name" value="LRR_8"/>
    <property type="match status" value="1"/>
</dbReference>
<dbReference type="EMBL" id="JADBJN010000001">
    <property type="protein sequence ID" value="KAG5681175.1"/>
    <property type="molecule type" value="Genomic_DNA"/>
</dbReference>
<organism evidence="3 4">
    <name type="scientific">Polypedilum vanderplanki</name>
    <name type="common">Sleeping chironomid midge</name>
    <dbReference type="NCBI Taxonomy" id="319348"/>
    <lineage>
        <taxon>Eukaryota</taxon>
        <taxon>Metazoa</taxon>
        <taxon>Ecdysozoa</taxon>
        <taxon>Arthropoda</taxon>
        <taxon>Hexapoda</taxon>
        <taxon>Insecta</taxon>
        <taxon>Pterygota</taxon>
        <taxon>Neoptera</taxon>
        <taxon>Endopterygota</taxon>
        <taxon>Diptera</taxon>
        <taxon>Nematocera</taxon>
        <taxon>Chironomoidea</taxon>
        <taxon>Chironomidae</taxon>
        <taxon>Chironominae</taxon>
        <taxon>Polypedilum</taxon>
        <taxon>Polypedilum</taxon>
    </lineage>
</organism>
<protein>
    <submittedName>
        <fullName evidence="3">Uncharacterized protein</fullName>
    </submittedName>
</protein>
<dbReference type="InterPro" id="IPR032675">
    <property type="entry name" value="LRR_dom_sf"/>
</dbReference>
<name>A0A9J6CH26_POLVA</name>
<dbReference type="Pfam" id="PF00560">
    <property type="entry name" value="LRR_1"/>
    <property type="match status" value="1"/>
</dbReference>
<keyword evidence="2" id="KW-0677">Repeat</keyword>
<dbReference type="OrthoDB" id="7718116at2759"/>
<dbReference type="InterPro" id="IPR001611">
    <property type="entry name" value="Leu-rich_rpt"/>
</dbReference>
<dbReference type="Gene3D" id="3.80.10.10">
    <property type="entry name" value="Ribonuclease Inhibitor"/>
    <property type="match status" value="2"/>
</dbReference>
<reference evidence="3" key="1">
    <citation type="submission" date="2021-03" db="EMBL/GenBank/DDBJ databases">
        <title>Chromosome level genome of the anhydrobiotic midge Polypedilum vanderplanki.</title>
        <authorList>
            <person name="Yoshida Y."/>
            <person name="Kikawada T."/>
            <person name="Gusev O."/>
        </authorList>
    </citation>
    <scope>NUCLEOTIDE SEQUENCE</scope>
    <source>
        <strain evidence="3">NIAS01</strain>
        <tissue evidence="3">Whole body or cell culture</tissue>
    </source>
</reference>
<dbReference type="PANTHER" id="PTHR45712:SF22">
    <property type="entry name" value="INSULIN-LIKE GROWTH FACTOR-BINDING PROTEIN COMPLEX ACID LABILE SUBUNIT"/>
    <property type="match status" value="1"/>
</dbReference>
<dbReference type="SUPFAM" id="SSF52075">
    <property type="entry name" value="Outer arm dynein light chain 1"/>
    <property type="match status" value="1"/>
</dbReference>
<evidence type="ECO:0000313" key="3">
    <source>
        <dbReference type="EMBL" id="KAG5681175.1"/>
    </source>
</evidence>
<evidence type="ECO:0000313" key="4">
    <source>
        <dbReference type="Proteomes" id="UP001107558"/>
    </source>
</evidence>
<dbReference type="Proteomes" id="UP001107558">
    <property type="component" value="Chromosome 1"/>
</dbReference>
<dbReference type="PROSITE" id="PS51450">
    <property type="entry name" value="LRR"/>
    <property type="match status" value="1"/>
</dbReference>
<comment type="caution">
    <text evidence="3">The sequence shown here is derived from an EMBL/GenBank/DDBJ whole genome shotgun (WGS) entry which is preliminary data.</text>
</comment>
<evidence type="ECO:0000256" key="1">
    <source>
        <dbReference type="ARBA" id="ARBA00022614"/>
    </source>
</evidence>
<evidence type="ECO:0000256" key="2">
    <source>
        <dbReference type="ARBA" id="ARBA00022737"/>
    </source>
</evidence>
<dbReference type="AlphaFoldDB" id="A0A9J6CH26"/>
<keyword evidence="4" id="KW-1185">Reference proteome</keyword>
<proteinExistence type="predicted"/>
<keyword evidence="1" id="KW-0433">Leucine-rich repeat</keyword>
<dbReference type="PANTHER" id="PTHR45712">
    <property type="entry name" value="AGAP008170-PA"/>
    <property type="match status" value="1"/>
</dbReference>